<dbReference type="EMBL" id="KZ820392">
    <property type="protein sequence ID" value="PWN47583.1"/>
    <property type="molecule type" value="Genomic_DNA"/>
</dbReference>
<evidence type="ECO:0000313" key="2">
    <source>
        <dbReference type="Proteomes" id="UP000245626"/>
    </source>
</evidence>
<reference evidence="1 2" key="1">
    <citation type="journal article" date="2018" name="Mol. Biol. Evol.">
        <title>Broad Genomic Sampling Reveals a Smut Pathogenic Ancestry of the Fungal Clade Ustilaginomycotina.</title>
        <authorList>
            <person name="Kijpornyongpan T."/>
            <person name="Mondo S.J."/>
            <person name="Barry K."/>
            <person name="Sandor L."/>
            <person name="Lee J."/>
            <person name="Lipzen A."/>
            <person name="Pangilinan J."/>
            <person name="LaButti K."/>
            <person name="Hainaut M."/>
            <person name="Henrissat B."/>
            <person name="Grigoriev I.V."/>
            <person name="Spatafora J.W."/>
            <person name="Aime M.C."/>
        </authorList>
    </citation>
    <scope>NUCLEOTIDE SEQUENCE [LARGE SCALE GENOMIC DNA]</scope>
    <source>
        <strain evidence="1 2">SA 807</strain>
    </source>
</reference>
<dbReference type="Proteomes" id="UP000245626">
    <property type="component" value="Unassembled WGS sequence"/>
</dbReference>
<organism evidence="1 2">
    <name type="scientific">Violaceomyces palustris</name>
    <dbReference type="NCBI Taxonomy" id="1673888"/>
    <lineage>
        <taxon>Eukaryota</taxon>
        <taxon>Fungi</taxon>
        <taxon>Dikarya</taxon>
        <taxon>Basidiomycota</taxon>
        <taxon>Ustilaginomycotina</taxon>
        <taxon>Ustilaginomycetes</taxon>
        <taxon>Violaceomycetales</taxon>
        <taxon>Violaceomycetaceae</taxon>
        <taxon>Violaceomyces</taxon>
    </lineage>
</organism>
<name>A0ACD0NP18_9BASI</name>
<protein>
    <submittedName>
        <fullName evidence="1">Uncharacterized protein</fullName>
    </submittedName>
</protein>
<sequence length="236" mass="26615">MSRDPYHDFASDLRSNLESAHSLSQSYLSLLSSSSSSTNSHLFEDDLRSAHDRLSDALQGLKEDLQDVQESVSVLQRSGPERFGVDPNELEARKRFVDECRQKIQRLEQIANRRGPDRKGKGKSRADFEAIDMGGLEEEEGENSNDAFEREQQQMLMAKQDSTLERMGSTLNTISQQAGMMGQEIGEQIDLLGALDSEVDRSQSRLKRAMNKMDDMVTRGDQRLGGWCVWILILVS</sequence>
<accession>A0ACD0NP18</accession>
<keyword evidence="2" id="KW-1185">Reference proteome</keyword>
<proteinExistence type="predicted"/>
<gene>
    <name evidence="1" type="ORF">IE53DRAFT_243384</name>
</gene>
<evidence type="ECO:0000313" key="1">
    <source>
        <dbReference type="EMBL" id="PWN47583.1"/>
    </source>
</evidence>